<feature type="region of interest" description="Disordered" evidence="1">
    <location>
        <begin position="1"/>
        <end position="203"/>
    </location>
</feature>
<proteinExistence type="predicted"/>
<evidence type="ECO:0000256" key="1">
    <source>
        <dbReference type="SAM" id="MobiDB-lite"/>
    </source>
</evidence>
<dbReference type="AlphaFoldDB" id="A0A0L0FKU6"/>
<sequence length="203" mass="21798">MKRGRSPSLKNGQGGPDDWSRIEQQKGMHGDRGGPQSQNMGSSMMPQGAGSKAPGPKNMRGQPPPPQHMKDDNQGGQGGYTQGNTNQSMSHPIFNRYDGDAPPGPQGQGQGQMTEEEWQYQQQQQRGGGGQQFYQDGRMRPDDNRGDGMKMVNGQPGMQQGGGPPSIGGMNSYGKVGIRPNKPTSVSRPHSQGGFSNQYNGIQ</sequence>
<feature type="compositionally biased region" description="Basic and acidic residues" evidence="1">
    <location>
        <begin position="137"/>
        <end position="148"/>
    </location>
</feature>
<accession>A0A0L0FKU6</accession>
<reference evidence="2 3" key="1">
    <citation type="submission" date="2011-02" db="EMBL/GenBank/DDBJ databases">
        <title>The Genome Sequence of Sphaeroforma arctica JP610.</title>
        <authorList>
            <consortium name="The Broad Institute Genome Sequencing Platform"/>
            <person name="Russ C."/>
            <person name="Cuomo C."/>
            <person name="Young S.K."/>
            <person name="Zeng Q."/>
            <person name="Gargeya S."/>
            <person name="Alvarado L."/>
            <person name="Berlin A."/>
            <person name="Chapman S.B."/>
            <person name="Chen Z."/>
            <person name="Freedman E."/>
            <person name="Gellesch M."/>
            <person name="Goldberg J."/>
            <person name="Griggs A."/>
            <person name="Gujja S."/>
            <person name="Heilman E."/>
            <person name="Heiman D."/>
            <person name="Howarth C."/>
            <person name="Mehta T."/>
            <person name="Neiman D."/>
            <person name="Pearson M."/>
            <person name="Roberts A."/>
            <person name="Saif S."/>
            <person name="Shea T."/>
            <person name="Shenoy N."/>
            <person name="Sisk P."/>
            <person name="Stolte C."/>
            <person name="Sykes S."/>
            <person name="White J."/>
            <person name="Yandava C."/>
            <person name="Burger G."/>
            <person name="Gray M.W."/>
            <person name="Holland P.W.H."/>
            <person name="King N."/>
            <person name="Lang F.B.F."/>
            <person name="Roger A.J."/>
            <person name="Ruiz-Trillo I."/>
            <person name="Haas B."/>
            <person name="Nusbaum C."/>
            <person name="Birren B."/>
        </authorList>
    </citation>
    <scope>NUCLEOTIDE SEQUENCE [LARGE SCALE GENOMIC DNA]</scope>
    <source>
        <strain evidence="2 3">JP610</strain>
    </source>
</reference>
<dbReference type="GeneID" id="25911378"/>
<evidence type="ECO:0000313" key="2">
    <source>
        <dbReference type="EMBL" id="KNC76633.1"/>
    </source>
</evidence>
<feature type="compositionally biased region" description="Polar residues" evidence="1">
    <location>
        <begin position="35"/>
        <end position="45"/>
    </location>
</feature>
<protein>
    <submittedName>
        <fullName evidence="2">Uncharacterized protein</fullName>
    </submittedName>
</protein>
<organism evidence="2 3">
    <name type="scientific">Sphaeroforma arctica JP610</name>
    <dbReference type="NCBI Taxonomy" id="667725"/>
    <lineage>
        <taxon>Eukaryota</taxon>
        <taxon>Ichthyosporea</taxon>
        <taxon>Ichthyophonida</taxon>
        <taxon>Sphaeroforma</taxon>
    </lineage>
</organism>
<dbReference type="Proteomes" id="UP000054560">
    <property type="component" value="Unassembled WGS sequence"/>
</dbReference>
<evidence type="ECO:0000313" key="3">
    <source>
        <dbReference type="Proteomes" id="UP000054560"/>
    </source>
</evidence>
<name>A0A0L0FKU6_9EUKA</name>
<keyword evidence="3" id="KW-1185">Reference proteome</keyword>
<feature type="compositionally biased region" description="Polar residues" evidence="1">
    <location>
        <begin position="182"/>
        <end position="203"/>
    </location>
</feature>
<dbReference type="RefSeq" id="XP_014150535.1">
    <property type="nucleotide sequence ID" value="XM_014295060.1"/>
</dbReference>
<feature type="compositionally biased region" description="Basic and acidic residues" evidence="1">
    <location>
        <begin position="18"/>
        <end position="32"/>
    </location>
</feature>
<dbReference type="EMBL" id="KQ243019">
    <property type="protein sequence ID" value="KNC76633.1"/>
    <property type="molecule type" value="Genomic_DNA"/>
</dbReference>
<gene>
    <name evidence="2" type="ORF">SARC_10874</name>
</gene>